<dbReference type="SMART" id="SM00225">
    <property type="entry name" value="BTB"/>
    <property type="match status" value="1"/>
</dbReference>
<dbReference type="AlphaFoldDB" id="A0A1I8B109"/>
<dbReference type="PANTHER" id="PTHR24413">
    <property type="entry name" value="SPECKLE-TYPE POZ PROTEIN"/>
    <property type="match status" value="1"/>
</dbReference>
<dbReference type="Proteomes" id="UP000095281">
    <property type="component" value="Unplaced"/>
</dbReference>
<dbReference type="Pfam" id="PF00651">
    <property type="entry name" value="BTB"/>
    <property type="match status" value="1"/>
</dbReference>
<proteinExistence type="predicted"/>
<dbReference type="PROSITE" id="PS50097">
    <property type="entry name" value="BTB"/>
    <property type="match status" value="1"/>
</dbReference>
<feature type="domain" description="BTB" evidence="1">
    <location>
        <begin position="170"/>
        <end position="238"/>
    </location>
</feature>
<dbReference type="InterPro" id="IPR011333">
    <property type="entry name" value="SKP1/BTB/POZ_sf"/>
</dbReference>
<dbReference type="WBParaSite" id="MhA1_Contig120.frz3.gene17">
    <property type="protein sequence ID" value="MhA1_Contig120.frz3.gene17"/>
    <property type="gene ID" value="MhA1_Contig120.frz3.gene17"/>
</dbReference>
<sequence length="337" mass="39153">MNSISSKFEWKFDKLKEIYKAAQFYIKTHLISNRFSNSDFPAVEWELILEIYKRETILNADDGTVGIWLRQIGPNTINDFVNTKYKIYAIKNTKRVDIGRSTNQLENQKQIGYSTFKLGDVINPKGESSNGTMIYEGSLHLYCEVELVCFNPIADLQNKFKKMLEEEAFTDCIFKVGDEIIKAHRCILVQNSEVFKKMFGENGMLETKNCEVTISDTTPECFRALLEYFYTGKIKKETLQNNVDGIFAIAHKYQVETLKFECERLMSNFIHPKTFLKYCGIISLYGAPTLEEACKDYCRANRSFLNGKEWEDVQEAYTNLAFKFIRFVLNDNDNTQQ</sequence>
<dbReference type="SUPFAM" id="SSF54695">
    <property type="entry name" value="POZ domain"/>
    <property type="match status" value="1"/>
</dbReference>
<name>A0A1I8B109_MELHA</name>
<dbReference type="InterPro" id="IPR000210">
    <property type="entry name" value="BTB/POZ_dom"/>
</dbReference>
<evidence type="ECO:0000313" key="2">
    <source>
        <dbReference type="Proteomes" id="UP000095281"/>
    </source>
</evidence>
<reference evidence="3" key="1">
    <citation type="submission" date="2016-11" db="UniProtKB">
        <authorList>
            <consortium name="WormBaseParasite"/>
        </authorList>
    </citation>
    <scope>IDENTIFICATION</scope>
</reference>
<evidence type="ECO:0000313" key="3">
    <source>
        <dbReference type="WBParaSite" id="MhA1_Contig120.frz3.gene17"/>
    </source>
</evidence>
<dbReference type="OMA" id="FECERLM"/>
<protein>
    <submittedName>
        <fullName evidence="3">BTB domain-containing protein</fullName>
    </submittedName>
</protein>
<organism evidence="2 3">
    <name type="scientific">Meloidogyne hapla</name>
    <name type="common">Root-knot nematode worm</name>
    <dbReference type="NCBI Taxonomy" id="6305"/>
    <lineage>
        <taxon>Eukaryota</taxon>
        <taxon>Metazoa</taxon>
        <taxon>Ecdysozoa</taxon>
        <taxon>Nematoda</taxon>
        <taxon>Chromadorea</taxon>
        <taxon>Rhabditida</taxon>
        <taxon>Tylenchina</taxon>
        <taxon>Tylenchomorpha</taxon>
        <taxon>Tylenchoidea</taxon>
        <taxon>Meloidogynidae</taxon>
        <taxon>Meloidogyninae</taxon>
        <taxon>Meloidogyne</taxon>
    </lineage>
</organism>
<keyword evidence="2" id="KW-1185">Reference proteome</keyword>
<dbReference type="Gene3D" id="3.30.710.10">
    <property type="entry name" value="Potassium Channel Kv1.1, Chain A"/>
    <property type="match status" value="1"/>
</dbReference>
<evidence type="ECO:0000259" key="1">
    <source>
        <dbReference type="PROSITE" id="PS50097"/>
    </source>
</evidence>
<dbReference type="CDD" id="cd18186">
    <property type="entry name" value="BTB_POZ_ZBTB_KLHL-like"/>
    <property type="match status" value="1"/>
</dbReference>
<accession>A0A1I8B109</accession>